<evidence type="ECO:0000256" key="8">
    <source>
        <dbReference type="ARBA" id="ARBA00023065"/>
    </source>
</evidence>
<keyword evidence="8 10" id="KW-0406">Ion transport</keyword>
<feature type="transmembrane region" description="Helical" evidence="10">
    <location>
        <begin position="436"/>
        <end position="453"/>
    </location>
</feature>
<dbReference type="GO" id="GO:0045016">
    <property type="term" value="P:mitochondrial magnesium ion transmembrane transport"/>
    <property type="evidence" value="ECO:0007669"/>
    <property type="project" value="TreeGrafter"/>
</dbReference>
<evidence type="ECO:0000256" key="2">
    <source>
        <dbReference type="ARBA" id="ARBA00009765"/>
    </source>
</evidence>
<evidence type="ECO:0000313" key="12">
    <source>
        <dbReference type="Proteomes" id="UP000031192"/>
    </source>
</evidence>
<evidence type="ECO:0000256" key="10">
    <source>
        <dbReference type="RuleBase" id="RU366042"/>
    </source>
</evidence>
<dbReference type="PANTHER" id="PTHR13890:SF0">
    <property type="entry name" value="MAGNESIUM TRANSPORTER MRS2 HOMOLOG, MITOCHONDRIAL"/>
    <property type="match status" value="1"/>
</dbReference>
<evidence type="ECO:0000256" key="1">
    <source>
        <dbReference type="ARBA" id="ARBA00004141"/>
    </source>
</evidence>
<dbReference type="Gene3D" id="1.20.58.340">
    <property type="entry name" value="Magnesium transport protein CorA, transmembrane region"/>
    <property type="match status" value="1"/>
</dbReference>
<evidence type="ECO:0000313" key="11">
    <source>
        <dbReference type="EMBL" id="KID84130.1"/>
    </source>
</evidence>
<reference evidence="11 12" key="1">
    <citation type="journal article" date="2014" name="Proc. Natl. Acad. Sci. U.S.A.">
        <title>Trajectory and genomic determinants of fungal-pathogen speciation and host adaptation.</title>
        <authorList>
            <person name="Hu X."/>
            <person name="Xiao G."/>
            <person name="Zheng P."/>
            <person name="Shang Y."/>
            <person name="Su Y."/>
            <person name="Zhang X."/>
            <person name="Liu X."/>
            <person name="Zhan S."/>
            <person name="St Leger R.J."/>
            <person name="Wang C."/>
        </authorList>
    </citation>
    <scope>NUCLEOTIDE SEQUENCE [LARGE SCALE GENOMIC DNA]</scope>
    <source>
        <strain evidence="11 12">ARSEF 977</strain>
    </source>
</reference>
<keyword evidence="10" id="KW-0496">Mitochondrion</keyword>
<evidence type="ECO:0000256" key="4">
    <source>
        <dbReference type="ARBA" id="ARBA00022692"/>
    </source>
</evidence>
<evidence type="ECO:0000256" key="6">
    <source>
        <dbReference type="ARBA" id="ARBA00022946"/>
    </source>
</evidence>
<evidence type="ECO:0000256" key="5">
    <source>
        <dbReference type="ARBA" id="ARBA00022842"/>
    </source>
</evidence>
<evidence type="ECO:0000256" key="9">
    <source>
        <dbReference type="ARBA" id="ARBA00023136"/>
    </source>
</evidence>
<dbReference type="GO" id="GO:0015095">
    <property type="term" value="F:magnesium ion transmembrane transporter activity"/>
    <property type="evidence" value="ECO:0007669"/>
    <property type="project" value="TreeGrafter"/>
</dbReference>
<dbReference type="CDD" id="cd12823">
    <property type="entry name" value="Mrs2_Mfm1p-like"/>
    <property type="match status" value="1"/>
</dbReference>
<dbReference type="GO" id="GO:0005743">
    <property type="term" value="C:mitochondrial inner membrane"/>
    <property type="evidence" value="ECO:0007669"/>
    <property type="project" value="UniProtKB-SubCell"/>
</dbReference>
<keyword evidence="4 10" id="KW-0812">Transmembrane</keyword>
<keyword evidence="7 10" id="KW-1133">Transmembrane helix</keyword>
<sequence length="471" mass="53061">MREPTNLVLDSIAPSTWGKLDGFKLQTRLSAPRGGLSGFNSPRRRIQDSWSMSCFRAEVRRAMRLHHTFSSHARRIGHVHGSRLPPCRLVARLASRNHGQVPFPRTYSASKAAANSPATTQKGLFDLAIDIARTPMNGNVEMQFTQFDPAGAATSKSLTKVAIAHEYLLSARDLRIIDLPSNGFPHMLIRENTLLIHLFDLRLLVQADKVLLFNVDSVEGDNTTCRVFTHDLEAKLHRRQAPYKKANEAFELRVVEVALASVTSTLEAEYLLVKREVSRALQTLDQQMADKEGALVYSALRELLDISRSLARIEKRARLVRNAIQEVLNDDADMADMYLTDKQRGRRHLVHEHQEVEYLLEAYFKANDAIAQEAASLAENIQRTEETVKSILDVRRNQIMLLEAKVEIAMLSLAAATLVAGWYGMNVVNYFEQSPLAFAVLASGSLVGSALIWRSMIRRLRLIQLRTTRKE</sequence>
<keyword evidence="5 10" id="KW-0460">Magnesium</keyword>
<dbReference type="InterPro" id="IPR039204">
    <property type="entry name" value="MRS2-like"/>
</dbReference>
<comment type="subcellular location">
    <subcellularLocation>
        <location evidence="1">Membrane</location>
        <topology evidence="1">Multi-pass membrane protein</topology>
    </subcellularLocation>
    <subcellularLocation>
        <location evidence="10">Mitochondrion inner membrane</location>
        <topology evidence="10">Multi-pass membrane protein</topology>
    </subcellularLocation>
</comment>
<comment type="similarity">
    <text evidence="2 10">Belongs to the CorA metal ion transporter (MIT) (TC 1.A.35) family.</text>
</comment>
<dbReference type="EMBL" id="AZNH01000047">
    <property type="protein sequence ID" value="KID84130.1"/>
    <property type="molecule type" value="Genomic_DNA"/>
</dbReference>
<keyword evidence="12" id="KW-1185">Reference proteome</keyword>
<dbReference type="Proteomes" id="UP000031192">
    <property type="component" value="Unassembled WGS sequence"/>
</dbReference>
<evidence type="ECO:0000256" key="3">
    <source>
        <dbReference type="ARBA" id="ARBA00022448"/>
    </source>
</evidence>
<keyword evidence="10" id="KW-0999">Mitochondrion inner membrane</keyword>
<dbReference type="OrthoDB" id="10251508at2759"/>
<keyword evidence="6" id="KW-0809">Transit peptide</keyword>
<dbReference type="Pfam" id="PF22099">
    <property type="entry name" value="MRS2-like"/>
    <property type="match status" value="1"/>
</dbReference>
<proteinExistence type="inferred from homology"/>
<name>A0A0B4GBB9_METGA</name>
<gene>
    <name evidence="11" type="ORF">MGU_08671</name>
</gene>
<protein>
    <recommendedName>
        <fullName evidence="10">Magnesium transporter</fullName>
    </recommendedName>
</protein>
<keyword evidence="3 10" id="KW-0813">Transport</keyword>
<dbReference type="AlphaFoldDB" id="A0A0B4GBB9"/>
<feature type="transmembrane region" description="Helical" evidence="10">
    <location>
        <begin position="406"/>
        <end position="424"/>
    </location>
</feature>
<dbReference type="PANTHER" id="PTHR13890">
    <property type="entry name" value="RNA SPLICING PROTEIN MRS2, MITOCHONDRIAL"/>
    <property type="match status" value="1"/>
</dbReference>
<keyword evidence="9 10" id="KW-0472">Membrane</keyword>
<dbReference type="HOGENOM" id="CLU_025144_1_1_1"/>
<dbReference type="Gene3D" id="2.40.128.330">
    <property type="match status" value="1"/>
</dbReference>
<comment type="caution">
    <text evidence="11">The sequence shown here is derived from an EMBL/GenBank/DDBJ whole genome shotgun (WGS) entry which is preliminary data.</text>
</comment>
<accession>A0A0B4GBB9</accession>
<organism evidence="11 12">
    <name type="scientific">Metarhizium guizhouense (strain ARSEF 977)</name>
    <dbReference type="NCBI Taxonomy" id="1276136"/>
    <lineage>
        <taxon>Eukaryota</taxon>
        <taxon>Fungi</taxon>
        <taxon>Dikarya</taxon>
        <taxon>Ascomycota</taxon>
        <taxon>Pezizomycotina</taxon>
        <taxon>Sordariomycetes</taxon>
        <taxon>Hypocreomycetidae</taxon>
        <taxon>Hypocreales</taxon>
        <taxon>Clavicipitaceae</taxon>
        <taxon>Metarhizium</taxon>
    </lineage>
</organism>
<evidence type="ECO:0000256" key="7">
    <source>
        <dbReference type="ARBA" id="ARBA00022989"/>
    </source>
</evidence>